<feature type="transmembrane region" description="Helical" evidence="1">
    <location>
        <begin position="44"/>
        <end position="64"/>
    </location>
</feature>
<accession>A0A914NZL9</accession>
<evidence type="ECO:0000313" key="2">
    <source>
        <dbReference type="Proteomes" id="UP000887578"/>
    </source>
</evidence>
<reference evidence="3" key="1">
    <citation type="submission" date="2022-11" db="UniProtKB">
        <authorList>
            <consortium name="WormBaseParasite"/>
        </authorList>
    </citation>
    <scope>IDENTIFICATION</scope>
</reference>
<proteinExistence type="predicted"/>
<keyword evidence="1" id="KW-0812">Transmembrane</keyword>
<name>A0A914NZL9_9BILA</name>
<evidence type="ECO:0000256" key="1">
    <source>
        <dbReference type="SAM" id="Phobius"/>
    </source>
</evidence>
<keyword evidence="1" id="KW-1133">Transmembrane helix</keyword>
<dbReference type="WBParaSite" id="PDA_v2.g10903.t1">
    <property type="protein sequence ID" value="PDA_v2.g10903.t1"/>
    <property type="gene ID" value="PDA_v2.g10903"/>
</dbReference>
<sequence length="128" mass="14728">MITESLEDKEMPLLEITDERMSDVFKFQTQKLYRFLMNEFIDSFPVFFSGGLFCFDGFAILYSFSPLSSVSKKLKLSTQKCANIMKENCQILLNIKPSADYFINLKNDIEQGRQFLKAAVLNSALQNP</sequence>
<evidence type="ECO:0000313" key="3">
    <source>
        <dbReference type="WBParaSite" id="PDA_v2.g10903.t1"/>
    </source>
</evidence>
<dbReference type="Proteomes" id="UP000887578">
    <property type="component" value="Unplaced"/>
</dbReference>
<protein>
    <submittedName>
        <fullName evidence="3">Uncharacterized protein</fullName>
    </submittedName>
</protein>
<keyword evidence="2" id="KW-1185">Reference proteome</keyword>
<dbReference type="AlphaFoldDB" id="A0A914NZL9"/>
<organism evidence="2 3">
    <name type="scientific">Panagrolaimus davidi</name>
    <dbReference type="NCBI Taxonomy" id="227884"/>
    <lineage>
        <taxon>Eukaryota</taxon>
        <taxon>Metazoa</taxon>
        <taxon>Ecdysozoa</taxon>
        <taxon>Nematoda</taxon>
        <taxon>Chromadorea</taxon>
        <taxon>Rhabditida</taxon>
        <taxon>Tylenchina</taxon>
        <taxon>Panagrolaimomorpha</taxon>
        <taxon>Panagrolaimoidea</taxon>
        <taxon>Panagrolaimidae</taxon>
        <taxon>Panagrolaimus</taxon>
    </lineage>
</organism>
<keyword evidence="1" id="KW-0472">Membrane</keyword>